<evidence type="ECO:0000313" key="3">
    <source>
        <dbReference type="Proteomes" id="UP000642809"/>
    </source>
</evidence>
<keyword evidence="1" id="KW-1133">Transmembrane helix</keyword>
<gene>
    <name evidence="2" type="ORF">GCM10008106_08930</name>
</gene>
<keyword evidence="3" id="KW-1185">Reference proteome</keyword>
<feature type="transmembrane region" description="Helical" evidence="1">
    <location>
        <begin position="15"/>
        <end position="33"/>
    </location>
</feature>
<name>A0A8J3CUD4_9BACT</name>
<protein>
    <submittedName>
        <fullName evidence="2">Uncharacterized protein</fullName>
    </submittedName>
</protein>
<keyword evidence="1" id="KW-0472">Membrane</keyword>
<proteinExistence type="predicted"/>
<evidence type="ECO:0000256" key="1">
    <source>
        <dbReference type="SAM" id="Phobius"/>
    </source>
</evidence>
<evidence type="ECO:0000313" key="2">
    <source>
        <dbReference type="EMBL" id="GHB30261.1"/>
    </source>
</evidence>
<organism evidence="2 3">
    <name type="scientific">Mongoliitalea lutea</name>
    <dbReference type="NCBI Taxonomy" id="849756"/>
    <lineage>
        <taxon>Bacteria</taxon>
        <taxon>Pseudomonadati</taxon>
        <taxon>Bacteroidota</taxon>
        <taxon>Cytophagia</taxon>
        <taxon>Cytophagales</taxon>
        <taxon>Cyclobacteriaceae</taxon>
        <taxon>Mongoliitalea</taxon>
    </lineage>
</organism>
<dbReference type="Proteomes" id="UP000642809">
    <property type="component" value="Unassembled WGS sequence"/>
</dbReference>
<dbReference type="PROSITE" id="PS51257">
    <property type="entry name" value="PROKAR_LIPOPROTEIN"/>
    <property type="match status" value="1"/>
</dbReference>
<reference evidence="2" key="2">
    <citation type="submission" date="2020-09" db="EMBL/GenBank/DDBJ databases">
        <authorList>
            <person name="Sun Q."/>
            <person name="Kim S."/>
        </authorList>
    </citation>
    <scope>NUCLEOTIDE SEQUENCE</scope>
    <source>
        <strain evidence="2">KCTC 23224</strain>
    </source>
</reference>
<sequence>MKFINQIKKYEKESIYLSIYLSILLLGVVVISSCQDAGQDDFLVQELLEINKGKELSEYESKLKELSLFMGEVLKDYEARKELFEFILVPEITL</sequence>
<accession>A0A8J3CUD4</accession>
<keyword evidence="1" id="KW-0812">Transmembrane</keyword>
<dbReference type="RefSeq" id="WP_189579262.1">
    <property type="nucleotide sequence ID" value="NZ_BMYF01000004.1"/>
</dbReference>
<reference evidence="2" key="1">
    <citation type="journal article" date="2014" name="Int. J. Syst. Evol. Microbiol.">
        <title>Complete genome sequence of Corynebacterium casei LMG S-19264T (=DSM 44701T), isolated from a smear-ripened cheese.</title>
        <authorList>
            <consortium name="US DOE Joint Genome Institute (JGI-PGF)"/>
            <person name="Walter F."/>
            <person name="Albersmeier A."/>
            <person name="Kalinowski J."/>
            <person name="Ruckert C."/>
        </authorList>
    </citation>
    <scope>NUCLEOTIDE SEQUENCE</scope>
    <source>
        <strain evidence="2">KCTC 23224</strain>
    </source>
</reference>
<dbReference type="AlphaFoldDB" id="A0A8J3CUD4"/>
<dbReference type="EMBL" id="BMYF01000004">
    <property type="protein sequence ID" value="GHB30261.1"/>
    <property type="molecule type" value="Genomic_DNA"/>
</dbReference>
<comment type="caution">
    <text evidence="2">The sequence shown here is derived from an EMBL/GenBank/DDBJ whole genome shotgun (WGS) entry which is preliminary data.</text>
</comment>